<organism evidence="1 2">
    <name type="scientific">Bathymodiolus thermophilus thioautotrophic gill symbiont</name>
    <dbReference type="NCBI Taxonomy" id="2360"/>
    <lineage>
        <taxon>Bacteria</taxon>
        <taxon>Pseudomonadati</taxon>
        <taxon>Pseudomonadota</taxon>
        <taxon>Gammaproteobacteria</taxon>
        <taxon>sulfur-oxidizing symbionts</taxon>
    </lineage>
</organism>
<name>A0A1J5TVR3_9GAMM</name>
<evidence type="ECO:0000313" key="2">
    <source>
        <dbReference type="Proteomes" id="UP000182798"/>
    </source>
</evidence>
<gene>
    <name evidence="1" type="ORF">BGC33_04915</name>
</gene>
<comment type="caution">
    <text evidence="1">The sequence shown here is derived from an EMBL/GenBank/DDBJ whole genome shotgun (WGS) entry which is preliminary data.</text>
</comment>
<accession>A0A1J5TVR3</accession>
<dbReference type="OrthoDB" id="5941857at2"/>
<evidence type="ECO:0000313" key="1">
    <source>
        <dbReference type="EMBL" id="OIR24920.1"/>
    </source>
</evidence>
<dbReference type="RefSeq" id="WP_071564026.1">
    <property type="nucleotide sequence ID" value="NZ_MIQH01000471.1"/>
</dbReference>
<protein>
    <submittedName>
        <fullName evidence="1">Uncharacterized protein</fullName>
    </submittedName>
</protein>
<dbReference type="EMBL" id="MIQH01000471">
    <property type="protein sequence ID" value="OIR24920.1"/>
    <property type="molecule type" value="Genomic_DNA"/>
</dbReference>
<proteinExistence type="predicted"/>
<dbReference type="AlphaFoldDB" id="A0A1J5TVR3"/>
<reference evidence="2" key="1">
    <citation type="submission" date="2016-09" db="EMBL/GenBank/DDBJ databases">
        <title>Genome Sequence of Bathymodiolus thermophilus sulfur-oxidizing gill endosymbiont.</title>
        <authorList>
            <person name="Ponnudurai R."/>
            <person name="Kleiner M."/>
            <person name="Sayavedra L."/>
            <person name="Thuermer A."/>
            <person name="Felbeck H."/>
            <person name="Schlueter R."/>
            <person name="Schweder T."/>
            <person name="Markert S."/>
        </authorList>
    </citation>
    <scope>NUCLEOTIDE SEQUENCE [LARGE SCALE GENOMIC DNA]</scope>
    <source>
        <strain evidence="2">BAT/CrabSpa'14</strain>
    </source>
</reference>
<sequence>MSILKNAIDSIAIGLEDYQSPDKRRIISSARNISAGILLLFKYKLCELSPPGSNESLIKQQILPKINATGGVDWVGKGGKTVDVQNIKKRFESLDITVDWKRLDQIKKYRNNIEHYYDTQNFQSAQGLISNSFLIIRDFISEYLNEDPKKLLGDKAWATLIEVNEVHEKEKLACVDTLETLGFFNDEILDSFKNYSCKKCGSGLIMSSEKNMRAIEIEYTCKSCGNTLPYEDIVNDAVSEYFSHEVYLSYKEGGDSPITNCPECEGIYLYNEKICSSCGYIAEHECQKCSSPILPEELDAEPFCGYCKHIMSKDD</sequence>
<dbReference type="Proteomes" id="UP000182798">
    <property type="component" value="Unassembled WGS sequence"/>
</dbReference>